<dbReference type="Pfam" id="PF19834">
    <property type="entry name" value="DUF6314"/>
    <property type="match status" value="1"/>
</dbReference>
<keyword evidence="3" id="KW-1185">Reference proteome</keyword>
<evidence type="ECO:0000313" key="2">
    <source>
        <dbReference type="EMBL" id="GAA1951569.1"/>
    </source>
</evidence>
<dbReference type="EMBL" id="BAAANN010000006">
    <property type="protein sequence ID" value="GAA1951569.1"/>
    <property type="molecule type" value="Genomic_DNA"/>
</dbReference>
<dbReference type="InterPro" id="IPR045632">
    <property type="entry name" value="DUF6314"/>
</dbReference>
<dbReference type="RefSeq" id="WP_344416058.1">
    <property type="nucleotide sequence ID" value="NZ_BAAANN010000006.1"/>
</dbReference>
<gene>
    <name evidence="2" type="ORF">GCM10009754_20560</name>
</gene>
<proteinExistence type="predicted"/>
<sequence length="150" mass="16694">MDAYPVADLAGYLSGRWRLDREIVAASGEPLGRFGGTCDFDAAGDEIVQRERGVLDFGAHRGEATRELRFRLTGPGTADVHFDHGGFFHAVDLTSGTWLATHPCAEDLYRVEYRVLGADHWRHEWTVRGPAKDHVISSAFRRDQRVPSTG</sequence>
<protein>
    <submittedName>
        <fullName evidence="2">DUF6314 family protein</fullName>
    </submittedName>
</protein>
<dbReference type="Proteomes" id="UP001501116">
    <property type="component" value="Unassembled WGS sequence"/>
</dbReference>
<comment type="caution">
    <text evidence="2">The sequence shown here is derived from an EMBL/GenBank/DDBJ whole genome shotgun (WGS) entry which is preliminary data.</text>
</comment>
<reference evidence="3" key="1">
    <citation type="journal article" date="2019" name="Int. J. Syst. Evol. Microbiol.">
        <title>The Global Catalogue of Microorganisms (GCM) 10K type strain sequencing project: providing services to taxonomists for standard genome sequencing and annotation.</title>
        <authorList>
            <consortium name="The Broad Institute Genomics Platform"/>
            <consortium name="The Broad Institute Genome Sequencing Center for Infectious Disease"/>
            <person name="Wu L."/>
            <person name="Ma J."/>
        </authorList>
    </citation>
    <scope>NUCLEOTIDE SEQUENCE [LARGE SCALE GENOMIC DNA]</scope>
    <source>
        <strain evidence="3">JCM 14545</strain>
    </source>
</reference>
<evidence type="ECO:0000313" key="3">
    <source>
        <dbReference type="Proteomes" id="UP001501116"/>
    </source>
</evidence>
<name>A0ABP5BSD5_9PSEU</name>
<organism evidence="2 3">
    <name type="scientific">Amycolatopsis minnesotensis</name>
    <dbReference type="NCBI Taxonomy" id="337894"/>
    <lineage>
        <taxon>Bacteria</taxon>
        <taxon>Bacillati</taxon>
        <taxon>Actinomycetota</taxon>
        <taxon>Actinomycetes</taxon>
        <taxon>Pseudonocardiales</taxon>
        <taxon>Pseudonocardiaceae</taxon>
        <taxon>Amycolatopsis</taxon>
    </lineage>
</organism>
<feature type="domain" description="DUF6314" evidence="1">
    <location>
        <begin position="13"/>
        <end position="142"/>
    </location>
</feature>
<accession>A0ABP5BSD5</accession>
<evidence type="ECO:0000259" key="1">
    <source>
        <dbReference type="Pfam" id="PF19834"/>
    </source>
</evidence>